<dbReference type="Proteomes" id="UP001456524">
    <property type="component" value="Unassembled WGS sequence"/>
</dbReference>
<comment type="caution">
    <text evidence="3">The sequence shown here is derived from an EMBL/GenBank/DDBJ whole genome shotgun (WGS) entry which is preliminary data.</text>
</comment>
<dbReference type="EMBL" id="JBBWUH010000001">
    <property type="protein sequence ID" value="KAK8177409.1"/>
    <property type="molecule type" value="Genomic_DNA"/>
</dbReference>
<name>A0ABR1Y722_9PEZI</name>
<proteinExistence type="predicted"/>
<feature type="chain" id="PRO_5045989471" evidence="2">
    <location>
        <begin position="25"/>
        <end position="145"/>
    </location>
</feature>
<evidence type="ECO:0000256" key="2">
    <source>
        <dbReference type="SAM" id="SignalP"/>
    </source>
</evidence>
<protein>
    <submittedName>
        <fullName evidence="3">Uncharacterized protein</fullName>
    </submittedName>
</protein>
<reference evidence="3 4" key="1">
    <citation type="journal article" date="2022" name="G3 (Bethesda)">
        <title>Enemy or ally: a genomic approach to elucidate the lifestyle of Phyllosticta citrichinaensis.</title>
        <authorList>
            <person name="Buijs V.A."/>
            <person name="Groenewald J.Z."/>
            <person name="Haridas S."/>
            <person name="LaButti K.M."/>
            <person name="Lipzen A."/>
            <person name="Martin F.M."/>
            <person name="Barry K."/>
            <person name="Grigoriev I.V."/>
            <person name="Crous P.W."/>
            <person name="Seidl M.F."/>
        </authorList>
    </citation>
    <scope>NUCLEOTIDE SEQUENCE [LARGE SCALE GENOMIC DNA]</scope>
    <source>
        <strain evidence="3 4">CBS 129764</strain>
    </source>
</reference>
<sequence length="145" mass="14434">MRYPSRTPLLSPLLLVLLAAAASAVPIPSSLDLLSHPASANGNQAPLRGASAKAPLSFPVRPNPKGWIDYTRDMLDPILCPMAATGGGDSKKRPAASGAARRSGKAKGRGAGGDAGGLCAAWCARVKGEAADGAAAKAGSCDDSG</sequence>
<feature type="region of interest" description="Disordered" evidence="1">
    <location>
        <begin position="84"/>
        <end position="114"/>
    </location>
</feature>
<accession>A0ABR1Y722</accession>
<feature type="signal peptide" evidence="2">
    <location>
        <begin position="1"/>
        <end position="24"/>
    </location>
</feature>
<organism evidence="3 4">
    <name type="scientific">Phyllosticta citrichinensis</name>
    <dbReference type="NCBI Taxonomy" id="1130410"/>
    <lineage>
        <taxon>Eukaryota</taxon>
        <taxon>Fungi</taxon>
        <taxon>Dikarya</taxon>
        <taxon>Ascomycota</taxon>
        <taxon>Pezizomycotina</taxon>
        <taxon>Dothideomycetes</taxon>
        <taxon>Dothideomycetes incertae sedis</taxon>
        <taxon>Botryosphaeriales</taxon>
        <taxon>Phyllostictaceae</taxon>
        <taxon>Phyllosticta</taxon>
    </lineage>
</organism>
<evidence type="ECO:0000313" key="3">
    <source>
        <dbReference type="EMBL" id="KAK8177409.1"/>
    </source>
</evidence>
<keyword evidence="2" id="KW-0732">Signal</keyword>
<keyword evidence="4" id="KW-1185">Reference proteome</keyword>
<evidence type="ECO:0000313" key="4">
    <source>
        <dbReference type="Proteomes" id="UP001456524"/>
    </source>
</evidence>
<gene>
    <name evidence="3" type="ORF">IWX90DRAFT_18464</name>
</gene>
<evidence type="ECO:0000256" key="1">
    <source>
        <dbReference type="SAM" id="MobiDB-lite"/>
    </source>
</evidence>